<sequence>MIVFPCFQCGHSTPSKRMGTWLLLLAIFGTLLMCVISIVNIIVLWPFKDGHPWPLVISATSLAYLIFVIFASVCFPVVGRVVNGDHPAVANILGFVLWLIEIILNLVNIFFLVIDWHAIGLIYLIIPICQLPWLIFLCLNRND</sequence>
<accession>A0A1I7YXA4</accession>
<proteinExistence type="predicted"/>
<feature type="transmembrane region" description="Helical" evidence="1">
    <location>
        <begin position="21"/>
        <end position="47"/>
    </location>
</feature>
<feature type="transmembrane region" description="Helical" evidence="1">
    <location>
        <begin position="90"/>
        <end position="114"/>
    </location>
</feature>
<feature type="transmembrane region" description="Helical" evidence="1">
    <location>
        <begin position="120"/>
        <end position="139"/>
    </location>
</feature>
<keyword evidence="1" id="KW-0472">Membrane</keyword>
<dbReference type="Proteomes" id="UP000095287">
    <property type="component" value="Unplaced"/>
</dbReference>
<feature type="transmembrane region" description="Helical" evidence="1">
    <location>
        <begin position="53"/>
        <end position="78"/>
    </location>
</feature>
<evidence type="ECO:0000313" key="2">
    <source>
        <dbReference type="Proteomes" id="UP000095287"/>
    </source>
</evidence>
<name>A0A1I7YXA4_9BILA</name>
<evidence type="ECO:0000313" key="3">
    <source>
        <dbReference type="WBParaSite" id="L893_g20445.t1"/>
    </source>
</evidence>
<dbReference type="AlphaFoldDB" id="A0A1I7YXA4"/>
<keyword evidence="1" id="KW-1133">Transmembrane helix</keyword>
<protein>
    <submittedName>
        <fullName evidence="3">MARVEL domain-containing protein</fullName>
    </submittedName>
</protein>
<reference evidence="3" key="1">
    <citation type="submission" date="2016-11" db="UniProtKB">
        <authorList>
            <consortium name="WormBaseParasite"/>
        </authorList>
    </citation>
    <scope>IDENTIFICATION</scope>
</reference>
<keyword evidence="1" id="KW-0812">Transmembrane</keyword>
<dbReference type="WBParaSite" id="L893_g20445.t1">
    <property type="protein sequence ID" value="L893_g20445.t1"/>
    <property type="gene ID" value="L893_g20445"/>
</dbReference>
<evidence type="ECO:0000256" key="1">
    <source>
        <dbReference type="SAM" id="Phobius"/>
    </source>
</evidence>
<organism evidence="2 3">
    <name type="scientific">Steinernema glaseri</name>
    <dbReference type="NCBI Taxonomy" id="37863"/>
    <lineage>
        <taxon>Eukaryota</taxon>
        <taxon>Metazoa</taxon>
        <taxon>Ecdysozoa</taxon>
        <taxon>Nematoda</taxon>
        <taxon>Chromadorea</taxon>
        <taxon>Rhabditida</taxon>
        <taxon>Tylenchina</taxon>
        <taxon>Panagrolaimomorpha</taxon>
        <taxon>Strongyloidoidea</taxon>
        <taxon>Steinernematidae</taxon>
        <taxon>Steinernema</taxon>
    </lineage>
</organism>
<keyword evidence="2" id="KW-1185">Reference proteome</keyword>